<sequence>MTQLLVAAGGGGDVIGTTLVHHALHGDEPAVVLSYSWERLTVDPLPGPRSERDFTGLRPLTPRVSEITAATAAVPPAGSTLPRLAAELPVTLGLLSPHGGVPHLARQITEVAEKYAVDVVEVVDVGGDVFARGDEPTLLSPLPDALVIAACATAGVPTRLRLAGPGLDGEIPEDELLPALGDDFLTLTEADTRGVEHLFDWHPSEASALLVAAARGERGGCVVRDTGRPVVLTDASARVHRIGLARVLERNRLAHALYERGADTLDGAEKTSWEVCGFSELQRERDRSLRLRDTASPEVSSVTEALHGLDAWLERLRAECPDARYATFRCVAEGLGLTGAAAQSLRTRLVRDRPHRYAAPLFAL</sequence>
<dbReference type="RefSeq" id="WP_006127144.1">
    <property type="nucleotide sequence ID" value="NZ_CP098609.1"/>
</dbReference>
<dbReference type="Pfam" id="PF06626">
    <property type="entry name" value="DUF1152"/>
    <property type="match status" value="1"/>
</dbReference>
<protein>
    <submittedName>
        <fullName evidence="1">DUF1152 domain-containing protein</fullName>
    </submittedName>
</protein>
<dbReference type="EMBL" id="CP098609">
    <property type="protein sequence ID" value="USC47397.1"/>
    <property type="molecule type" value="Genomic_DNA"/>
</dbReference>
<organism evidence="1 2">
    <name type="scientific">Streptomyces filamentosus</name>
    <name type="common">Streptomyces roseosporus</name>
    <dbReference type="NCBI Taxonomy" id="67294"/>
    <lineage>
        <taxon>Bacteria</taxon>
        <taxon>Bacillati</taxon>
        <taxon>Actinomycetota</taxon>
        <taxon>Actinomycetes</taxon>
        <taxon>Kitasatosporales</taxon>
        <taxon>Streptomycetaceae</taxon>
        <taxon>Streptomyces</taxon>
    </lineage>
</organism>
<accession>A0ABY4UWL3</accession>
<reference evidence="1" key="1">
    <citation type="submission" date="2021-08" db="EMBL/GenBank/DDBJ databases">
        <title>DNA methylation of m4C regulates biosynthesis of daptomycin in Streptomyces roseosporus L30.</title>
        <authorList>
            <person name="Fang J.-L."/>
        </authorList>
    </citation>
    <scope>NUCLEOTIDE SEQUENCE</scope>
    <source>
        <strain evidence="1">L30</strain>
    </source>
</reference>
<dbReference type="Proteomes" id="UP001056079">
    <property type="component" value="Chromosome"/>
</dbReference>
<name>A0ABY4UWL3_STRFL</name>
<proteinExistence type="predicted"/>
<evidence type="ECO:0000313" key="2">
    <source>
        <dbReference type="Proteomes" id="UP001056079"/>
    </source>
</evidence>
<evidence type="ECO:0000313" key="1">
    <source>
        <dbReference type="EMBL" id="USC47397.1"/>
    </source>
</evidence>
<gene>
    <name evidence="1" type="ORF">K7395_11885</name>
</gene>
<dbReference type="InterPro" id="IPR010581">
    <property type="entry name" value="DUF1152"/>
</dbReference>
<keyword evidence="2" id="KW-1185">Reference proteome</keyword>